<reference evidence="2" key="1">
    <citation type="submission" date="2014-09" db="EMBL/GenBank/DDBJ databases">
        <authorList>
            <person name="Magalhaes I.L.F."/>
            <person name="Oliveira U."/>
            <person name="Santos F.R."/>
            <person name="Vidigal T.H.D.A."/>
            <person name="Brescovit A.D."/>
            <person name="Santos A.J."/>
        </authorList>
    </citation>
    <scope>NUCLEOTIDE SEQUENCE</scope>
    <source>
        <tissue evidence="2">Shoot tissue taken approximately 20 cm above the soil surface</tissue>
    </source>
</reference>
<evidence type="ECO:0000313" key="2">
    <source>
        <dbReference type="EMBL" id="JAD31539.1"/>
    </source>
</evidence>
<name>A0A0A8YWP0_ARUDO</name>
<feature type="compositionally biased region" description="Polar residues" evidence="1">
    <location>
        <begin position="1"/>
        <end position="13"/>
    </location>
</feature>
<dbReference type="EMBL" id="GBRH01266356">
    <property type="protein sequence ID" value="JAD31539.1"/>
    <property type="molecule type" value="Transcribed_RNA"/>
</dbReference>
<accession>A0A0A8YWP0</accession>
<organism evidence="2">
    <name type="scientific">Arundo donax</name>
    <name type="common">Giant reed</name>
    <name type="synonym">Donax arundinaceus</name>
    <dbReference type="NCBI Taxonomy" id="35708"/>
    <lineage>
        <taxon>Eukaryota</taxon>
        <taxon>Viridiplantae</taxon>
        <taxon>Streptophyta</taxon>
        <taxon>Embryophyta</taxon>
        <taxon>Tracheophyta</taxon>
        <taxon>Spermatophyta</taxon>
        <taxon>Magnoliopsida</taxon>
        <taxon>Liliopsida</taxon>
        <taxon>Poales</taxon>
        <taxon>Poaceae</taxon>
        <taxon>PACMAD clade</taxon>
        <taxon>Arundinoideae</taxon>
        <taxon>Arundineae</taxon>
        <taxon>Arundo</taxon>
    </lineage>
</organism>
<evidence type="ECO:0000256" key="1">
    <source>
        <dbReference type="SAM" id="MobiDB-lite"/>
    </source>
</evidence>
<sequence>MHLQPQRQARSSTGRGEGGGRNLSPRTKTAVEGGPTCEPAT</sequence>
<dbReference type="AlphaFoldDB" id="A0A0A8YWP0"/>
<proteinExistence type="predicted"/>
<reference evidence="2" key="2">
    <citation type="journal article" date="2015" name="Data Brief">
        <title>Shoot transcriptome of the giant reed, Arundo donax.</title>
        <authorList>
            <person name="Barrero R.A."/>
            <person name="Guerrero F.D."/>
            <person name="Moolhuijzen P."/>
            <person name="Goolsby J.A."/>
            <person name="Tidwell J."/>
            <person name="Bellgard S.E."/>
            <person name="Bellgard M.I."/>
        </authorList>
    </citation>
    <scope>NUCLEOTIDE SEQUENCE</scope>
    <source>
        <tissue evidence="2">Shoot tissue taken approximately 20 cm above the soil surface</tissue>
    </source>
</reference>
<protein>
    <submittedName>
        <fullName evidence="2">Uncharacterized protein</fullName>
    </submittedName>
</protein>
<feature type="region of interest" description="Disordered" evidence="1">
    <location>
        <begin position="1"/>
        <end position="41"/>
    </location>
</feature>